<dbReference type="Pfam" id="PF04031">
    <property type="entry name" value="Las1"/>
    <property type="match status" value="1"/>
</dbReference>
<dbReference type="GO" id="GO:0004519">
    <property type="term" value="F:endonuclease activity"/>
    <property type="evidence" value="ECO:0007669"/>
    <property type="project" value="InterPro"/>
</dbReference>
<dbReference type="GO" id="GO:0090730">
    <property type="term" value="C:Las1 complex"/>
    <property type="evidence" value="ECO:0007669"/>
    <property type="project" value="InterPro"/>
</dbReference>
<dbReference type="EMBL" id="ML004434">
    <property type="protein sequence ID" value="RKP32043.1"/>
    <property type="molecule type" value="Genomic_DNA"/>
</dbReference>
<evidence type="ECO:0000313" key="3">
    <source>
        <dbReference type="Proteomes" id="UP000268321"/>
    </source>
</evidence>
<dbReference type="Proteomes" id="UP000268321">
    <property type="component" value="Unassembled WGS sequence"/>
</dbReference>
<dbReference type="InterPro" id="IPR007174">
    <property type="entry name" value="Las1"/>
</dbReference>
<dbReference type="AlphaFoldDB" id="A0A4P9ZGI1"/>
<sequence length="423" mass="46957">MSGLPEITAFKHHRDILELRDLFYSTDRAQLRRAVALTRFWAAREKIPHGINSTSMLVAAQLRDQGKAHGSVYASQSCPVASSGERDASKAPDESPSATEASRSGSDAHMVLRAAYSMVLVRFVNGLLDPFQQGTYAAPLADIAKKIDLPYAFVEVRHSATHNTLPSLEMLREVADWALRWLWENYWLKIEPGSSVNASVEAKPVSRSSEVPLRHVYDLLKEYRVLEKRGSASSSGAMAELVFIAESPVNAPKLVSLLMRHWEKLGLFTTARRMYDGLIGMLPAAFLYQIVLALVAYEASKAPHGFDALYEWADYLVGKLRGGPFTFMHFLIFESADDVMTSLHCHCRLLKPDSRLARVIKQVPGRKVFSRPALLDELLLDTELPVPVAARAAVEEGAGQKRGAISVLGYHEFWKPTPFGVVP</sequence>
<feature type="compositionally biased region" description="Basic and acidic residues" evidence="1">
    <location>
        <begin position="84"/>
        <end position="93"/>
    </location>
</feature>
<dbReference type="GO" id="GO:0000460">
    <property type="term" value="P:maturation of 5.8S rRNA"/>
    <property type="evidence" value="ECO:0007669"/>
    <property type="project" value="TreeGrafter"/>
</dbReference>
<keyword evidence="3" id="KW-1185">Reference proteome</keyword>
<dbReference type="PANTHER" id="PTHR15002">
    <property type="entry name" value="RIBOSOMAL BIOGENESIS PROTEIN LAS1L"/>
    <property type="match status" value="1"/>
</dbReference>
<dbReference type="GO" id="GO:0030687">
    <property type="term" value="C:preribosome, large subunit precursor"/>
    <property type="evidence" value="ECO:0007669"/>
    <property type="project" value="TreeGrafter"/>
</dbReference>
<evidence type="ECO:0000256" key="1">
    <source>
        <dbReference type="SAM" id="MobiDB-lite"/>
    </source>
</evidence>
<evidence type="ECO:0000313" key="2">
    <source>
        <dbReference type="EMBL" id="RKP32043.1"/>
    </source>
</evidence>
<reference evidence="3" key="1">
    <citation type="journal article" date="2018" name="Nat. Microbiol.">
        <title>Leveraging single-cell genomics to expand the fungal tree of life.</title>
        <authorList>
            <person name="Ahrendt S.R."/>
            <person name="Quandt C.A."/>
            <person name="Ciobanu D."/>
            <person name="Clum A."/>
            <person name="Salamov A."/>
            <person name="Andreopoulos B."/>
            <person name="Cheng J.F."/>
            <person name="Woyke T."/>
            <person name="Pelin A."/>
            <person name="Henrissat B."/>
            <person name="Reynolds N.K."/>
            <person name="Benny G.L."/>
            <person name="Smith M.E."/>
            <person name="James T.Y."/>
            <person name="Grigoriev I.V."/>
        </authorList>
    </citation>
    <scope>NUCLEOTIDE SEQUENCE [LARGE SCALE GENOMIC DNA]</scope>
    <source>
        <strain evidence="3">Baker2002</strain>
    </source>
</reference>
<protein>
    <submittedName>
        <fullName evidence="2">Las1-domain-containing protein</fullName>
    </submittedName>
</protein>
<proteinExistence type="predicted"/>
<dbReference type="PANTHER" id="PTHR15002:SF0">
    <property type="entry name" value="RIBOSOMAL BIOGENESIS PROTEIN LAS1L"/>
    <property type="match status" value="1"/>
</dbReference>
<name>A0A4P9ZGI1_9ASCO</name>
<dbReference type="GO" id="GO:0000470">
    <property type="term" value="P:maturation of LSU-rRNA"/>
    <property type="evidence" value="ECO:0007669"/>
    <property type="project" value="TreeGrafter"/>
</dbReference>
<feature type="region of interest" description="Disordered" evidence="1">
    <location>
        <begin position="73"/>
        <end position="104"/>
    </location>
</feature>
<gene>
    <name evidence="2" type="ORF">METBISCDRAFT_21769</name>
</gene>
<organism evidence="2 3">
    <name type="scientific">Metschnikowia bicuspidata</name>
    <dbReference type="NCBI Taxonomy" id="27322"/>
    <lineage>
        <taxon>Eukaryota</taxon>
        <taxon>Fungi</taxon>
        <taxon>Dikarya</taxon>
        <taxon>Ascomycota</taxon>
        <taxon>Saccharomycotina</taxon>
        <taxon>Pichiomycetes</taxon>
        <taxon>Metschnikowiaceae</taxon>
        <taxon>Metschnikowia</taxon>
    </lineage>
</organism>
<dbReference type="OrthoDB" id="10263222at2759"/>
<accession>A0A4P9ZGI1</accession>